<gene>
    <name evidence="2" type="ORF">PPERSA_00898</name>
</gene>
<name>A0A0V0QES0_PSEPJ</name>
<organism evidence="2 3">
    <name type="scientific">Pseudocohnilembus persalinus</name>
    <name type="common">Ciliate</name>
    <dbReference type="NCBI Taxonomy" id="266149"/>
    <lineage>
        <taxon>Eukaryota</taxon>
        <taxon>Sar</taxon>
        <taxon>Alveolata</taxon>
        <taxon>Ciliophora</taxon>
        <taxon>Intramacronucleata</taxon>
        <taxon>Oligohymenophorea</taxon>
        <taxon>Scuticociliatia</taxon>
        <taxon>Philasterida</taxon>
        <taxon>Pseudocohnilembidae</taxon>
        <taxon>Pseudocohnilembus</taxon>
    </lineage>
</organism>
<proteinExistence type="predicted"/>
<evidence type="ECO:0000313" key="2">
    <source>
        <dbReference type="EMBL" id="KRX00671.1"/>
    </source>
</evidence>
<keyword evidence="3" id="KW-1185">Reference proteome</keyword>
<evidence type="ECO:0000313" key="3">
    <source>
        <dbReference type="Proteomes" id="UP000054937"/>
    </source>
</evidence>
<dbReference type="InParanoid" id="A0A0V0QES0"/>
<reference evidence="2 3" key="1">
    <citation type="journal article" date="2015" name="Sci. Rep.">
        <title>Genome of the facultative scuticociliatosis pathogen Pseudocohnilembus persalinus provides insight into its virulence through horizontal gene transfer.</title>
        <authorList>
            <person name="Xiong J."/>
            <person name="Wang G."/>
            <person name="Cheng J."/>
            <person name="Tian M."/>
            <person name="Pan X."/>
            <person name="Warren A."/>
            <person name="Jiang C."/>
            <person name="Yuan D."/>
            <person name="Miao W."/>
        </authorList>
    </citation>
    <scope>NUCLEOTIDE SEQUENCE [LARGE SCALE GENOMIC DNA]</scope>
    <source>
        <strain evidence="2">36N120E</strain>
    </source>
</reference>
<keyword evidence="1" id="KW-1133">Transmembrane helix</keyword>
<comment type="caution">
    <text evidence="2">The sequence shown here is derived from an EMBL/GenBank/DDBJ whole genome shotgun (WGS) entry which is preliminary data.</text>
</comment>
<feature type="transmembrane region" description="Helical" evidence="1">
    <location>
        <begin position="92"/>
        <end position="111"/>
    </location>
</feature>
<dbReference type="AlphaFoldDB" id="A0A0V0QES0"/>
<dbReference type="OMA" id="WHYCIIN"/>
<dbReference type="Proteomes" id="UP000054937">
    <property type="component" value="Unassembled WGS sequence"/>
</dbReference>
<sequence length="257" mass="30338">MSKLLYTIGNAALYSSALSSLVYVKENEKWSLQHSAYLGLFWIAFMVPTGIVWGQVNRILVKTLQLPSKYVPNTNNLQLNYYQNKKALFTDLILNHGFYSFITVYGMYTFFNDIKPEIFNKNLNQNGQQKNIENIEKQNQIENQSNQNQIQAEIVQKQNSNQILKDNAKELIQDRARISIYSIIWDIWFPQFILKKQKSDGFNLSQKALRIQKFKEIAFLLIWHYCIINVYTQYQKQQQIETQIQSQTQILNKQDEE</sequence>
<protein>
    <submittedName>
        <fullName evidence="2">Uncharacterized protein</fullName>
    </submittedName>
</protein>
<keyword evidence="1" id="KW-0472">Membrane</keyword>
<dbReference type="EMBL" id="LDAU01000183">
    <property type="protein sequence ID" value="KRX00671.1"/>
    <property type="molecule type" value="Genomic_DNA"/>
</dbReference>
<evidence type="ECO:0000256" key="1">
    <source>
        <dbReference type="SAM" id="Phobius"/>
    </source>
</evidence>
<feature type="transmembrane region" description="Helical" evidence="1">
    <location>
        <begin position="36"/>
        <end position="56"/>
    </location>
</feature>
<accession>A0A0V0QES0</accession>
<keyword evidence="1" id="KW-0812">Transmembrane</keyword>
<feature type="transmembrane region" description="Helical" evidence="1">
    <location>
        <begin position="6"/>
        <end position="24"/>
    </location>
</feature>